<dbReference type="InterPro" id="IPR050637">
    <property type="entry name" value="NLRP_innate_immun_reg"/>
</dbReference>
<dbReference type="PROSITE" id="PS50837">
    <property type="entry name" value="NACHT"/>
    <property type="match status" value="1"/>
</dbReference>
<reference evidence="6" key="1">
    <citation type="journal article" date="2023" name="Mol. Biol. Evol.">
        <title>Third-Generation Sequencing Reveals the Adaptive Role of the Epigenome in Three Deep-Sea Polychaetes.</title>
        <authorList>
            <person name="Perez M."/>
            <person name="Aroh O."/>
            <person name="Sun Y."/>
            <person name="Lan Y."/>
            <person name="Juniper S.K."/>
            <person name="Young C.R."/>
            <person name="Angers B."/>
            <person name="Qian P.Y."/>
        </authorList>
    </citation>
    <scope>NUCLEOTIDE SEQUENCE</scope>
    <source>
        <strain evidence="6">R07B-5</strain>
    </source>
</reference>
<dbReference type="Gene3D" id="3.40.50.300">
    <property type="entry name" value="P-loop containing nucleotide triphosphate hydrolases"/>
    <property type="match status" value="1"/>
</dbReference>
<keyword evidence="4" id="KW-0175">Coiled coil</keyword>
<dbReference type="InterPro" id="IPR027897">
    <property type="entry name" value="DUF4559"/>
</dbReference>
<dbReference type="SUPFAM" id="SSF52540">
    <property type="entry name" value="P-loop containing nucleoside triphosphate hydrolases"/>
    <property type="match status" value="1"/>
</dbReference>
<dbReference type="InterPro" id="IPR007111">
    <property type="entry name" value="NACHT_NTPase"/>
</dbReference>
<evidence type="ECO:0000313" key="7">
    <source>
        <dbReference type="Proteomes" id="UP001209878"/>
    </source>
</evidence>
<evidence type="ECO:0000256" key="1">
    <source>
        <dbReference type="ARBA" id="ARBA00004496"/>
    </source>
</evidence>
<protein>
    <recommendedName>
        <fullName evidence="5">NACHT domain-containing protein</fullName>
    </recommendedName>
</protein>
<comment type="subcellular location">
    <subcellularLocation>
        <location evidence="1">Cytoplasm</location>
    </subcellularLocation>
</comment>
<comment type="caution">
    <text evidence="6">The sequence shown here is derived from an EMBL/GenBank/DDBJ whole genome shotgun (WGS) entry which is preliminary data.</text>
</comment>
<dbReference type="Pfam" id="PF05729">
    <property type="entry name" value="NACHT"/>
    <property type="match status" value="1"/>
</dbReference>
<evidence type="ECO:0000313" key="6">
    <source>
        <dbReference type="EMBL" id="KAK2182297.1"/>
    </source>
</evidence>
<evidence type="ECO:0000259" key="5">
    <source>
        <dbReference type="PROSITE" id="PS50837"/>
    </source>
</evidence>
<feature type="domain" description="NACHT" evidence="5">
    <location>
        <begin position="366"/>
        <end position="504"/>
    </location>
</feature>
<name>A0AAD9L3R7_RIDPI</name>
<proteinExistence type="predicted"/>
<dbReference type="PANTHER" id="PTHR45690:SF19">
    <property type="entry name" value="NACHT, LRR AND PYD DOMAINS-CONTAINING PROTEIN 3"/>
    <property type="match status" value="1"/>
</dbReference>
<evidence type="ECO:0000256" key="3">
    <source>
        <dbReference type="ARBA" id="ARBA00022737"/>
    </source>
</evidence>
<dbReference type="Pfam" id="PF15112">
    <property type="entry name" value="DUF4559"/>
    <property type="match status" value="1"/>
</dbReference>
<sequence>MSNSKKASVCVLFIRSNGLCSICAKRRQEWKTDILSQLTRNISPCWKNTDKSKWESDPWEIAKIFMGSGQGSFRASAADTDPVGLLQLVLNCQLFTSRITSRQSFEDVRAVRNTIFHSADFKTTNTELKDYIKLMTTLLQDPTLLVNDTHAINAVQQLYQIETLPLEANDTRVLQNERTMWKTKMEVITREQVAAHDEVEEIMTIVTEVFERDISALKERQDVSERREAHLEAIQMQHESLIAQQQDQLMQQLDKMMQLRNQHAAEISHQRVEGELQNVQEELKNVHKRAIETYLRNKGDHENTTLEQLSDVYIELRVHDTKVGYRRLEQRSNVNYLELEMDMDKCQEINHQELFSPGRQNTKAPLKVLITGIAGIGKTVFSLSVLDLWQKEGQLSCKFDNVHYYSLRDLAHIGKCSLADLLFTHQGIPKPSNDAISEYLTHKRMQRTLLIFDALDEFGWYTSASESKAYDYNEEVEISHLIGSIICGKTLKLASLLVTSRPGGVTDYAVFDRKAEVFGFVESRIFEYVSKFCNGDCNLESHIRAYIKHNTNIRSLCYVPMLCNLVCRIAKVNLEQGSKVPLPETVTQLLITCVVHFAIEHHPYFKGKELAEDDDIVAQIKDPLFFHSALAKQGISQQPIKVVFSSDDMKKCQLSEETATQCGLLTVSRVIAPGQLCRKVKQLFYFLHLIVEEFFASIALISSLHATQTIMKQTRNEGQLDMVLMFISGLVGDPDNRRFLQSLGCQTTMTASDLLRLVINQECEQRRRNHKSAVLLLLLLVYESRQSDLWVQIKDFVLRDGKEFDLEDTYMSPLEQKALTYVMTRWNDVTILK</sequence>
<evidence type="ECO:0000256" key="2">
    <source>
        <dbReference type="ARBA" id="ARBA00022490"/>
    </source>
</evidence>
<dbReference type="AlphaFoldDB" id="A0AAD9L3R7"/>
<dbReference type="GO" id="GO:0005737">
    <property type="term" value="C:cytoplasm"/>
    <property type="evidence" value="ECO:0007669"/>
    <property type="project" value="UniProtKB-SubCell"/>
</dbReference>
<keyword evidence="3" id="KW-0677">Repeat</keyword>
<keyword evidence="7" id="KW-1185">Reference proteome</keyword>
<dbReference type="InterPro" id="IPR027417">
    <property type="entry name" value="P-loop_NTPase"/>
</dbReference>
<evidence type="ECO:0000256" key="4">
    <source>
        <dbReference type="SAM" id="Coils"/>
    </source>
</evidence>
<keyword evidence="2" id="KW-0963">Cytoplasm</keyword>
<dbReference type="EMBL" id="JAODUO010000359">
    <property type="protein sequence ID" value="KAK2182297.1"/>
    <property type="molecule type" value="Genomic_DNA"/>
</dbReference>
<gene>
    <name evidence="6" type="ORF">NP493_360g01011</name>
</gene>
<dbReference type="PANTHER" id="PTHR45690">
    <property type="entry name" value="NACHT, LRR AND PYD DOMAINS-CONTAINING PROTEIN 12"/>
    <property type="match status" value="1"/>
</dbReference>
<accession>A0AAD9L3R7</accession>
<feature type="coiled-coil region" evidence="4">
    <location>
        <begin position="242"/>
        <end position="289"/>
    </location>
</feature>
<organism evidence="6 7">
    <name type="scientific">Ridgeia piscesae</name>
    <name type="common">Tubeworm</name>
    <dbReference type="NCBI Taxonomy" id="27915"/>
    <lineage>
        <taxon>Eukaryota</taxon>
        <taxon>Metazoa</taxon>
        <taxon>Spiralia</taxon>
        <taxon>Lophotrochozoa</taxon>
        <taxon>Annelida</taxon>
        <taxon>Polychaeta</taxon>
        <taxon>Sedentaria</taxon>
        <taxon>Canalipalpata</taxon>
        <taxon>Sabellida</taxon>
        <taxon>Siboglinidae</taxon>
        <taxon>Ridgeia</taxon>
    </lineage>
</organism>
<dbReference type="Proteomes" id="UP001209878">
    <property type="component" value="Unassembled WGS sequence"/>
</dbReference>